<feature type="transmembrane region" description="Helical" evidence="9">
    <location>
        <begin position="129"/>
        <end position="148"/>
    </location>
</feature>
<keyword evidence="5 7" id="KW-0129">CBS domain</keyword>
<dbReference type="RefSeq" id="WP_148899853.1">
    <property type="nucleotide sequence ID" value="NZ_VNHY01000005.1"/>
</dbReference>
<sequence length="363" mass="40785">MYLLIFYLSLAIGVSFLCSILEAVLLSVSRSYIAIMERKGERSGKLLRRYKEDIDRPLSAILSLNTIAHTVGAAGVGAQAQIVFGDAYVAITSAVLTFLILVLSEIIPKTIGATYWRELAPVAARTMRALMFLLYPLVVMSQAITRWLSNEDNIPSFSREEFSALADLGVEEGVFEEEESRIFKNLIRFNSLRVKDIMTPRTVVVGFDTGLTVGEVSDKVEQLHFSRLPVYGEGRDEIAGYVLKHDLLLMMARGETDRKLKELKRDILIVPEIMPLQDLFERLMSKQEHIAIVVDEYGGFAGVVTMEDLVETLLGMEIIDEVDTIEDMQKMARKKWMERAKRLGIVPEDMEDAEDASSMESSS</sequence>
<evidence type="ECO:0000259" key="10">
    <source>
        <dbReference type="PROSITE" id="PS51371"/>
    </source>
</evidence>
<dbReference type="Gene3D" id="3.10.580.10">
    <property type="entry name" value="CBS-domain"/>
    <property type="match status" value="1"/>
</dbReference>
<dbReference type="GO" id="GO:0005886">
    <property type="term" value="C:plasma membrane"/>
    <property type="evidence" value="ECO:0007669"/>
    <property type="project" value="TreeGrafter"/>
</dbReference>
<evidence type="ECO:0000256" key="4">
    <source>
        <dbReference type="ARBA" id="ARBA00022989"/>
    </source>
</evidence>
<evidence type="ECO:0000256" key="5">
    <source>
        <dbReference type="ARBA" id="ARBA00023122"/>
    </source>
</evidence>
<feature type="domain" description="CBS" evidence="10">
    <location>
        <begin position="198"/>
        <end position="258"/>
    </location>
</feature>
<keyword evidence="2 8" id="KW-0812">Transmembrane</keyword>
<evidence type="ECO:0000313" key="12">
    <source>
        <dbReference type="EMBL" id="TYP91711.1"/>
    </source>
</evidence>
<dbReference type="SMART" id="SM00116">
    <property type="entry name" value="CBS"/>
    <property type="match status" value="2"/>
</dbReference>
<gene>
    <name evidence="12" type="ORF">LX73_2537</name>
</gene>
<dbReference type="OrthoDB" id="9798188at2"/>
<feature type="domain" description="CNNM transmembrane" evidence="11">
    <location>
        <begin position="1"/>
        <end position="179"/>
    </location>
</feature>
<dbReference type="EMBL" id="VNHY01000005">
    <property type="protein sequence ID" value="TYP91711.1"/>
    <property type="molecule type" value="Genomic_DNA"/>
</dbReference>
<dbReference type="AlphaFoldDB" id="A0A5D3YEE1"/>
<organism evidence="12 13">
    <name type="scientific">Fodinibius salinus</name>
    <dbReference type="NCBI Taxonomy" id="860790"/>
    <lineage>
        <taxon>Bacteria</taxon>
        <taxon>Pseudomonadati</taxon>
        <taxon>Balneolota</taxon>
        <taxon>Balneolia</taxon>
        <taxon>Balneolales</taxon>
        <taxon>Balneolaceae</taxon>
        <taxon>Fodinibius</taxon>
    </lineage>
</organism>
<evidence type="ECO:0000256" key="1">
    <source>
        <dbReference type="ARBA" id="ARBA00004141"/>
    </source>
</evidence>
<keyword evidence="13" id="KW-1185">Reference proteome</keyword>
<dbReference type="CDD" id="cd04590">
    <property type="entry name" value="CBS_pair_CorC_HlyC_assoc"/>
    <property type="match status" value="1"/>
</dbReference>
<dbReference type="InterPro" id="IPR000644">
    <property type="entry name" value="CBS_dom"/>
</dbReference>
<dbReference type="Pfam" id="PF00571">
    <property type="entry name" value="CBS"/>
    <property type="match status" value="2"/>
</dbReference>
<evidence type="ECO:0000256" key="8">
    <source>
        <dbReference type="PROSITE-ProRule" id="PRU01193"/>
    </source>
</evidence>
<keyword evidence="6 8" id="KW-0472">Membrane</keyword>
<evidence type="ECO:0000256" key="7">
    <source>
        <dbReference type="PROSITE-ProRule" id="PRU00703"/>
    </source>
</evidence>
<keyword evidence="3" id="KW-0677">Repeat</keyword>
<dbReference type="PANTHER" id="PTHR22777">
    <property type="entry name" value="HEMOLYSIN-RELATED"/>
    <property type="match status" value="1"/>
</dbReference>
<comment type="subcellular location">
    <subcellularLocation>
        <location evidence="1">Membrane</location>
        <topology evidence="1">Multi-pass membrane protein</topology>
    </subcellularLocation>
</comment>
<dbReference type="InterPro" id="IPR002550">
    <property type="entry name" value="CNNM"/>
</dbReference>
<proteinExistence type="predicted"/>
<dbReference type="Proteomes" id="UP000324595">
    <property type="component" value="Unassembled WGS sequence"/>
</dbReference>
<feature type="transmembrane region" description="Helical" evidence="9">
    <location>
        <begin position="58"/>
        <end position="82"/>
    </location>
</feature>
<dbReference type="SUPFAM" id="SSF54631">
    <property type="entry name" value="CBS-domain pair"/>
    <property type="match status" value="1"/>
</dbReference>
<evidence type="ECO:0000259" key="11">
    <source>
        <dbReference type="PROSITE" id="PS51846"/>
    </source>
</evidence>
<reference evidence="12 13" key="1">
    <citation type="submission" date="2019-07" db="EMBL/GenBank/DDBJ databases">
        <title>Genomic Encyclopedia of Archaeal and Bacterial Type Strains, Phase II (KMG-II): from individual species to whole genera.</title>
        <authorList>
            <person name="Goeker M."/>
        </authorList>
    </citation>
    <scope>NUCLEOTIDE SEQUENCE [LARGE SCALE GENOMIC DNA]</scope>
    <source>
        <strain evidence="12 13">DSM 21935</strain>
    </source>
</reference>
<evidence type="ECO:0000313" key="13">
    <source>
        <dbReference type="Proteomes" id="UP000324595"/>
    </source>
</evidence>
<dbReference type="InterPro" id="IPR044751">
    <property type="entry name" value="Ion_transp-like_CBS"/>
</dbReference>
<evidence type="ECO:0000256" key="9">
    <source>
        <dbReference type="SAM" id="Phobius"/>
    </source>
</evidence>
<keyword evidence="4 8" id="KW-1133">Transmembrane helix</keyword>
<dbReference type="Pfam" id="PF01595">
    <property type="entry name" value="CNNM"/>
    <property type="match status" value="1"/>
</dbReference>
<dbReference type="PROSITE" id="PS51846">
    <property type="entry name" value="CNNM"/>
    <property type="match status" value="1"/>
</dbReference>
<dbReference type="PROSITE" id="PS51371">
    <property type="entry name" value="CBS"/>
    <property type="match status" value="2"/>
</dbReference>
<evidence type="ECO:0000256" key="3">
    <source>
        <dbReference type="ARBA" id="ARBA00022737"/>
    </source>
</evidence>
<evidence type="ECO:0000256" key="6">
    <source>
        <dbReference type="ARBA" id="ARBA00023136"/>
    </source>
</evidence>
<dbReference type="InterPro" id="IPR046342">
    <property type="entry name" value="CBS_dom_sf"/>
</dbReference>
<dbReference type="PANTHER" id="PTHR22777:SF4">
    <property type="entry name" value="UPF0053 PROTEIN SLL1254"/>
    <property type="match status" value="1"/>
</dbReference>
<name>A0A5D3YEE1_9BACT</name>
<feature type="domain" description="CBS" evidence="10">
    <location>
        <begin position="263"/>
        <end position="321"/>
    </location>
</feature>
<feature type="transmembrane region" description="Helical" evidence="9">
    <location>
        <begin position="88"/>
        <end position="108"/>
    </location>
</feature>
<comment type="caution">
    <text evidence="12">The sequence shown here is derived from an EMBL/GenBank/DDBJ whole genome shotgun (WGS) entry which is preliminary data.</text>
</comment>
<evidence type="ECO:0000256" key="2">
    <source>
        <dbReference type="ARBA" id="ARBA00022692"/>
    </source>
</evidence>
<protein>
    <submittedName>
        <fullName evidence="12">Hemolysin, contains CBS domains</fullName>
    </submittedName>
</protein>
<feature type="transmembrane region" description="Helical" evidence="9">
    <location>
        <begin position="6"/>
        <end position="28"/>
    </location>
</feature>
<accession>A0A5D3YEE1</accession>